<dbReference type="Proteomes" id="UP000234562">
    <property type="component" value="Chromosome"/>
</dbReference>
<evidence type="ECO:0000313" key="1">
    <source>
        <dbReference type="EMBL" id="AUI74812.1"/>
    </source>
</evidence>
<reference evidence="3" key="1">
    <citation type="submission" date="2016-05" db="EMBL/GenBank/DDBJ databases">
        <title>Genome sequence of Lactobacillus helveticus FAM8105.</title>
        <authorList>
            <person name="Ahrens C."/>
            <person name="Schmid M."/>
        </authorList>
    </citation>
    <scope>NUCLEOTIDE SEQUENCE [LARGE SCALE GENOMIC DNA]</scope>
    <source>
        <strain evidence="3">FAM8105</strain>
    </source>
</reference>
<dbReference type="Proteomes" id="UP000267794">
    <property type="component" value="Chromosome"/>
</dbReference>
<dbReference type="EMBL" id="CP017982">
    <property type="protein sequence ID" value="AYE62174.1"/>
    <property type="molecule type" value="Genomic_DNA"/>
</dbReference>
<dbReference type="OMA" id="QVFTTDN"/>
<evidence type="ECO:0000313" key="4">
    <source>
        <dbReference type="Proteomes" id="UP000267794"/>
    </source>
</evidence>
<protein>
    <submittedName>
        <fullName evidence="2">Uncharacterized protein</fullName>
    </submittedName>
</protein>
<reference evidence="2 4" key="2">
    <citation type="submission" date="2016-10" db="EMBL/GenBank/DDBJ databases">
        <title>Complete genomic sequencing of Lactobacillus helveticus LH99 and comparative genome analysis.</title>
        <authorList>
            <person name="Li N."/>
            <person name="You C."/>
            <person name="Liu Z."/>
        </authorList>
    </citation>
    <scope>NUCLEOTIDE SEQUENCE [LARGE SCALE GENOMIC DNA]</scope>
    <source>
        <strain evidence="2 4">LH99</strain>
    </source>
</reference>
<evidence type="ECO:0000313" key="2">
    <source>
        <dbReference type="EMBL" id="AYE62174.1"/>
    </source>
</evidence>
<sequence>MKEQIIFEDFIQDREVRMYDKHFSDTDNKVEYDVYVQVFTMDNLPFSSVTGKLDNIPFNYDHAGTKEVVVNNVIGDYFNPVTKKYEVSDHTFVVGHIKDSNLDQDIAIEQMQQAAMNIINELNKRQMPPHMVMPHLLTDVEKAKQVVTDDDVKISQLSKETGISEEILSDYRENPATLKKASNSTIERLITKYYEKYFNRNEIEKFRFMLIKTVMAYLKENKKDEIDYDPVYELYKLCQQADWHRLARMEEIWRAFYTVDNQH</sequence>
<gene>
    <name evidence="2" type="ORF">BC335_1780</name>
    <name evidence="1" type="ORF">Lh8105_08625</name>
</gene>
<proteinExistence type="predicted"/>
<accession>A0A1B2IT34</accession>
<name>A0A1B2IT34_LACHE</name>
<organism evidence="2 4">
    <name type="scientific">Lactobacillus helveticus</name>
    <name type="common">Lactobacillus suntoryeus</name>
    <dbReference type="NCBI Taxonomy" id="1587"/>
    <lineage>
        <taxon>Bacteria</taxon>
        <taxon>Bacillati</taxon>
        <taxon>Bacillota</taxon>
        <taxon>Bacilli</taxon>
        <taxon>Lactobacillales</taxon>
        <taxon>Lactobacillaceae</taxon>
        <taxon>Lactobacillus</taxon>
    </lineage>
</organism>
<dbReference type="EMBL" id="CP015496">
    <property type="protein sequence ID" value="AUI74812.1"/>
    <property type="molecule type" value="Genomic_DNA"/>
</dbReference>
<dbReference type="AlphaFoldDB" id="A0A1B2IT34"/>
<reference evidence="1" key="3">
    <citation type="journal article" date="2018" name="Front. Microbiol.">
        <title>Comparative Genomics of Completely Sequenced Lactobacillus helveticus Genomes Provides Insights into Strain-Specific Genes and Resolves Metagenomics Data Down to the Strain Level.</title>
        <authorList>
            <person name="Schmid M."/>
            <person name="Muri J."/>
            <person name="Melidis D."/>
            <person name="Varadarajan A.R."/>
            <person name="Somerville V."/>
            <person name="Wicki A."/>
            <person name="Moser A."/>
            <person name="Bourqui M."/>
            <person name="Wenzel C."/>
            <person name="Eugster-Meier E."/>
            <person name="Frey J.E."/>
            <person name="Irmler S."/>
            <person name="Ahrens C.H."/>
        </authorList>
    </citation>
    <scope>NUCLEOTIDE SEQUENCE</scope>
    <source>
        <strain evidence="1">FAM8105</strain>
    </source>
</reference>
<dbReference type="RefSeq" id="WP_012211533.1">
    <property type="nucleotide sequence ID" value="NZ_CP015496.1"/>
</dbReference>
<evidence type="ECO:0000313" key="3">
    <source>
        <dbReference type="Proteomes" id="UP000234562"/>
    </source>
</evidence>